<feature type="non-terminal residue" evidence="3">
    <location>
        <position position="360"/>
    </location>
</feature>
<dbReference type="AlphaFoldDB" id="A0A382FLB6"/>
<sequence length="360" mass="40159">MTNTHGLRSGRDTVDRPDLFSRAARHEHRIALVAPEGIFTYRDLLDTSEIVARRLLFLCSTEDLEEAPIAFLVPSGFEYVAIQWGIWRAGGLALPLAMSHPPPEFVRVIEDSAPIAVVAHPSLMERVPRVVHSKLHLLDSSVLVRKRPGEASAVSPLPTLDPERRALMIYTSGTTGQPKGVVTTHGNLEAQITSLVEAWEWISDDHILLVLPLHHLHGIMNVLACALWSGGCCQILPRFDAIETWERFAQADLTLFMAVPTIYSQLIKVWDEAEETDQARWSEGARSMRLMISGSAALPVQILERWRQVTGHELLERYGMTEIGMALANPLHGERRPGHVGYPLPGVKIRRVDEQGEVLE</sequence>
<dbReference type="Pfam" id="PF00501">
    <property type="entry name" value="AMP-binding"/>
    <property type="match status" value="1"/>
</dbReference>
<dbReference type="GO" id="GO:0031956">
    <property type="term" value="F:medium-chain fatty acid-CoA ligase activity"/>
    <property type="evidence" value="ECO:0007669"/>
    <property type="project" value="TreeGrafter"/>
</dbReference>
<dbReference type="EMBL" id="UINC01050263">
    <property type="protein sequence ID" value="SVB63013.1"/>
    <property type="molecule type" value="Genomic_DNA"/>
</dbReference>
<evidence type="ECO:0000259" key="2">
    <source>
        <dbReference type="Pfam" id="PF00501"/>
    </source>
</evidence>
<dbReference type="Gene3D" id="3.40.50.12780">
    <property type="entry name" value="N-terminal domain of ligase-like"/>
    <property type="match status" value="1"/>
</dbReference>
<dbReference type="GO" id="GO:0006631">
    <property type="term" value="P:fatty acid metabolic process"/>
    <property type="evidence" value="ECO:0007669"/>
    <property type="project" value="TreeGrafter"/>
</dbReference>
<comment type="similarity">
    <text evidence="1">Belongs to the ATP-dependent AMP-binding enzyme family.</text>
</comment>
<dbReference type="InterPro" id="IPR000873">
    <property type="entry name" value="AMP-dep_synth/lig_dom"/>
</dbReference>
<dbReference type="SUPFAM" id="SSF56801">
    <property type="entry name" value="Acetyl-CoA synthetase-like"/>
    <property type="match status" value="1"/>
</dbReference>
<organism evidence="3">
    <name type="scientific">marine metagenome</name>
    <dbReference type="NCBI Taxonomy" id="408172"/>
    <lineage>
        <taxon>unclassified sequences</taxon>
        <taxon>metagenomes</taxon>
        <taxon>ecological metagenomes</taxon>
    </lineage>
</organism>
<dbReference type="PANTHER" id="PTHR43201:SF8">
    <property type="entry name" value="ACYL-COA SYNTHETASE FAMILY MEMBER 3"/>
    <property type="match status" value="1"/>
</dbReference>
<gene>
    <name evidence="3" type="ORF">METZ01_LOCUS215867</name>
</gene>
<evidence type="ECO:0000256" key="1">
    <source>
        <dbReference type="ARBA" id="ARBA00006432"/>
    </source>
</evidence>
<dbReference type="InterPro" id="IPR020845">
    <property type="entry name" value="AMP-binding_CS"/>
</dbReference>
<proteinExistence type="inferred from homology"/>
<dbReference type="PANTHER" id="PTHR43201">
    <property type="entry name" value="ACYL-COA SYNTHETASE"/>
    <property type="match status" value="1"/>
</dbReference>
<name>A0A382FLB6_9ZZZZ</name>
<evidence type="ECO:0000313" key="3">
    <source>
        <dbReference type="EMBL" id="SVB63013.1"/>
    </source>
</evidence>
<dbReference type="PROSITE" id="PS00455">
    <property type="entry name" value="AMP_BINDING"/>
    <property type="match status" value="1"/>
</dbReference>
<accession>A0A382FLB6</accession>
<dbReference type="InterPro" id="IPR042099">
    <property type="entry name" value="ANL_N_sf"/>
</dbReference>
<feature type="domain" description="AMP-dependent synthetase/ligase" evidence="2">
    <location>
        <begin position="21"/>
        <end position="359"/>
    </location>
</feature>
<protein>
    <recommendedName>
        <fullName evidence="2">AMP-dependent synthetase/ligase domain-containing protein</fullName>
    </recommendedName>
</protein>
<reference evidence="3" key="1">
    <citation type="submission" date="2018-05" db="EMBL/GenBank/DDBJ databases">
        <authorList>
            <person name="Lanie J.A."/>
            <person name="Ng W.-L."/>
            <person name="Kazmierczak K.M."/>
            <person name="Andrzejewski T.M."/>
            <person name="Davidsen T.M."/>
            <person name="Wayne K.J."/>
            <person name="Tettelin H."/>
            <person name="Glass J.I."/>
            <person name="Rusch D."/>
            <person name="Podicherti R."/>
            <person name="Tsui H.-C.T."/>
            <person name="Winkler M.E."/>
        </authorList>
    </citation>
    <scope>NUCLEOTIDE SEQUENCE</scope>
</reference>